<dbReference type="Pfam" id="PF05426">
    <property type="entry name" value="Alginate_lyase"/>
    <property type="match status" value="1"/>
</dbReference>
<name>A0A7X1G9U6_9PSED</name>
<dbReference type="GO" id="GO:0045135">
    <property type="term" value="F:poly(beta-D-mannuronate) lyase activity"/>
    <property type="evidence" value="ECO:0007669"/>
    <property type="project" value="UniProtKB-EC"/>
</dbReference>
<evidence type="ECO:0000256" key="3">
    <source>
        <dbReference type="SAM" id="SignalP"/>
    </source>
</evidence>
<dbReference type="Proteomes" id="UP000526003">
    <property type="component" value="Unassembled WGS sequence"/>
</dbReference>
<dbReference type="AlphaFoldDB" id="A0A7X1G9U6"/>
<reference evidence="5 6" key="1">
    <citation type="submission" date="2020-08" db="EMBL/GenBank/DDBJ databases">
        <title>Pseudomonas sp. nov.</title>
        <authorList>
            <person name="Gieschler S."/>
            <person name="Fiedler G."/>
            <person name="Brinks E."/>
            <person name="Boehnlein C."/>
            <person name="Franz C.M.A.P."/>
            <person name="Kabisch J."/>
        </authorList>
    </citation>
    <scope>NUCLEOTIDE SEQUENCE [LARGE SCALE GENOMIC DNA]</scope>
    <source>
        <strain evidence="5 6">MBT-1</strain>
    </source>
</reference>
<dbReference type="InterPro" id="IPR008929">
    <property type="entry name" value="Chondroitin_lyas"/>
</dbReference>
<dbReference type="SUPFAM" id="SSF48230">
    <property type="entry name" value="Chondroitin AC/alginate lyase"/>
    <property type="match status" value="1"/>
</dbReference>
<evidence type="ECO:0000256" key="2">
    <source>
        <dbReference type="ARBA" id="ARBA00023239"/>
    </source>
</evidence>
<keyword evidence="6" id="KW-1185">Reference proteome</keyword>
<dbReference type="RefSeq" id="WP_182340600.1">
    <property type="nucleotide sequence ID" value="NZ_CP090311.1"/>
</dbReference>
<dbReference type="NCBIfam" id="NF001467">
    <property type="entry name" value="PRK00325.1-2"/>
    <property type="match status" value="1"/>
</dbReference>
<dbReference type="EMBL" id="JACMYG010000002">
    <property type="protein sequence ID" value="MBC2688531.1"/>
    <property type="molecule type" value="Genomic_DNA"/>
</dbReference>
<dbReference type="Gene3D" id="1.50.10.100">
    <property type="entry name" value="Chondroitin AC/alginate lyase"/>
    <property type="match status" value="1"/>
</dbReference>
<evidence type="ECO:0000259" key="4">
    <source>
        <dbReference type="Pfam" id="PF05426"/>
    </source>
</evidence>
<feature type="chain" id="PRO_5031061345" evidence="3">
    <location>
        <begin position="21"/>
        <end position="368"/>
    </location>
</feature>
<feature type="domain" description="Alginate lyase" evidence="4">
    <location>
        <begin position="68"/>
        <end position="307"/>
    </location>
</feature>
<accession>A0A7X1G9U6</accession>
<comment type="caution">
    <text evidence="5">The sequence shown here is derived from an EMBL/GenBank/DDBJ whole genome shotgun (WGS) entry which is preliminary data.</text>
</comment>
<evidence type="ECO:0000313" key="6">
    <source>
        <dbReference type="Proteomes" id="UP000526003"/>
    </source>
</evidence>
<keyword evidence="1 3" id="KW-0732">Signal</keyword>
<dbReference type="GO" id="GO:0042597">
    <property type="term" value="C:periplasmic space"/>
    <property type="evidence" value="ECO:0007669"/>
    <property type="project" value="InterPro"/>
</dbReference>
<evidence type="ECO:0000313" key="5">
    <source>
        <dbReference type="EMBL" id="MBC2688531.1"/>
    </source>
</evidence>
<organism evidence="5 6">
    <name type="scientific">Pseudomonas kielensis</name>
    <dbReference type="NCBI Taxonomy" id="2762577"/>
    <lineage>
        <taxon>Bacteria</taxon>
        <taxon>Pseudomonadati</taxon>
        <taxon>Pseudomonadota</taxon>
        <taxon>Gammaproteobacteria</taxon>
        <taxon>Pseudomonadales</taxon>
        <taxon>Pseudomonadaceae</taxon>
        <taxon>Pseudomonas</taxon>
    </lineage>
</organism>
<protein>
    <submittedName>
        <fullName evidence="5">Mannuronate-specific alginate lyase</fullName>
        <ecNumber evidence="5">4.2.2.3</ecNumber>
    </submittedName>
</protein>
<gene>
    <name evidence="5" type="ORF">H7995_01815</name>
</gene>
<dbReference type="PROSITE" id="PS51257">
    <property type="entry name" value="PROKAR_LIPOPROTEIN"/>
    <property type="match status" value="1"/>
</dbReference>
<feature type="signal peptide" evidence="3">
    <location>
        <begin position="1"/>
        <end position="20"/>
    </location>
</feature>
<dbReference type="EC" id="4.2.2.3" evidence="5"/>
<proteinExistence type="predicted"/>
<keyword evidence="2 5" id="KW-0456">Lyase</keyword>
<sequence>MKPWLICSRMALTGLALLLAAGCSKPLERKAGANLVPPSGFYLAAPSPKDEVAACPEAPAPYSGDLLFPSKYEGSDSARDKLNPQAAARYRRLTGEVRTLESGVSKLVGKYLEDGRQEYADCALTWLSTWAEADALLSRTYNHTGKSVRKWALGSLSAAYLRLQFAGSKPLRGHEAETRAIEQWFARLADQVVHDWNEQPRERRNNHQYWAAWAVMSSAVVLDRQDLFDWAVEQYRHGMEQVDAEGYLPLELSRQTRALAYHNYSLGPLMMIAAFAEANGLDLRGDNDGALQRLAQRVEGGVHNPRFFEARSGYPQELEDLQEDGKFAWLEPYCALYRCSAETDAWRRSLEPLETYRLGGDITQLFNP</sequence>
<evidence type="ECO:0000256" key="1">
    <source>
        <dbReference type="ARBA" id="ARBA00022729"/>
    </source>
</evidence>
<dbReference type="InterPro" id="IPR008397">
    <property type="entry name" value="Alginate_lyase_dom"/>
</dbReference>